<dbReference type="SUPFAM" id="SSF52047">
    <property type="entry name" value="RNI-like"/>
    <property type="match status" value="1"/>
</dbReference>
<dbReference type="PANTHER" id="PTHR31639">
    <property type="entry name" value="F-BOX PROTEIN-LIKE"/>
    <property type="match status" value="1"/>
</dbReference>
<dbReference type="InterPro" id="IPR001810">
    <property type="entry name" value="F-box_dom"/>
</dbReference>
<evidence type="ECO:0000313" key="2">
    <source>
        <dbReference type="EMBL" id="CAA7025892.1"/>
    </source>
</evidence>
<dbReference type="AlphaFoldDB" id="A0A6D2IFZ8"/>
<dbReference type="Proteomes" id="UP000467841">
    <property type="component" value="Unassembled WGS sequence"/>
</dbReference>
<sequence>MELPPEVVTEIISYLPFKQAARLSLVAKRWKNLYREMKNIVFREPEFVTVPFTEEGGTTLERVSFVHRMHQWISTTFPGYFINRFEIHFPKPYGFQESITPLIQFAVSKQVKILVLDFSNPNSKVNYRETVFRLPGCVYDQTTTIESLKLISCFIDCTKFKNSTVLRSLTIGHVVLQDLTTLLSNFPSLVSLRFVRCSCDDYDVMIREFRFLHLRWRCKQEDARSFLGFHVRRTKR</sequence>
<keyword evidence="3" id="KW-1185">Reference proteome</keyword>
<dbReference type="PANTHER" id="PTHR31639:SF300">
    <property type="entry name" value="F-BOX_LRR-REPEAT PROTEIN 13-LIKE"/>
    <property type="match status" value="1"/>
</dbReference>
<dbReference type="Gene3D" id="1.20.1280.50">
    <property type="match status" value="1"/>
</dbReference>
<dbReference type="SMART" id="SM00256">
    <property type="entry name" value="FBOX"/>
    <property type="match status" value="1"/>
</dbReference>
<comment type="caution">
    <text evidence="2">The sequence shown here is derived from an EMBL/GenBank/DDBJ whole genome shotgun (WGS) entry which is preliminary data.</text>
</comment>
<dbReference type="SUPFAM" id="SSF81383">
    <property type="entry name" value="F-box domain"/>
    <property type="match status" value="1"/>
</dbReference>
<name>A0A6D2IFZ8_9BRAS</name>
<dbReference type="OrthoDB" id="673865at2759"/>
<dbReference type="EMBL" id="CACVBM020001045">
    <property type="protein sequence ID" value="CAA7025892.1"/>
    <property type="molecule type" value="Genomic_DNA"/>
</dbReference>
<dbReference type="PROSITE" id="PS50181">
    <property type="entry name" value="FBOX"/>
    <property type="match status" value="1"/>
</dbReference>
<gene>
    <name evidence="2" type="ORF">MERR_LOCUS13127</name>
</gene>
<protein>
    <recommendedName>
        <fullName evidence="1">F-box domain-containing protein</fullName>
    </recommendedName>
</protein>
<proteinExistence type="predicted"/>
<organism evidence="2 3">
    <name type="scientific">Microthlaspi erraticum</name>
    <dbReference type="NCBI Taxonomy" id="1685480"/>
    <lineage>
        <taxon>Eukaryota</taxon>
        <taxon>Viridiplantae</taxon>
        <taxon>Streptophyta</taxon>
        <taxon>Embryophyta</taxon>
        <taxon>Tracheophyta</taxon>
        <taxon>Spermatophyta</taxon>
        <taxon>Magnoliopsida</taxon>
        <taxon>eudicotyledons</taxon>
        <taxon>Gunneridae</taxon>
        <taxon>Pentapetalae</taxon>
        <taxon>rosids</taxon>
        <taxon>malvids</taxon>
        <taxon>Brassicales</taxon>
        <taxon>Brassicaceae</taxon>
        <taxon>Coluteocarpeae</taxon>
        <taxon>Microthlaspi</taxon>
    </lineage>
</organism>
<dbReference type="Pfam" id="PF00646">
    <property type="entry name" value="F-box"/>
    <property type="match status" value="1"/>
</dbReference>
<dbReference type="InterPro" id="IPR036047">
    <property type="entry name" value="F-box-like_dom_sf"/>
</dbReference>
<evidence type="ECO:0000259" key="1">
    <source>
        <dbReference type="PROSITE" id="PS50181"/>
    </source>
</evidence>
<reference evidence="2" key="1">
    <citation type="submission" date="2020-01" db="EMBL/GenBank/DDBJ databases">
        <authorList>
            <person name="Mishra B."/>
        </authorList>
    </citation>
    <scope>NUCLEOTIDE SEQUENCE [LARGE SCALE GENOMIC DNA]</scope>
</reference>
<evidence type="ECO:0000313" key="3">
    <source>
        <dbReference type="Proteomes" id="UP000467841"/>
    </source>
</evidence>
<feature type="domain" description="F-box" evidence="1">
    <location>
        <begin position="1"/>
        <end position="45"/>
    </location>
</feature>
<accession>A0A6D2IFZ8</accession>